<dbReference type="Gene3D" id="3.60.21.10">
    <property type="match status" value="1"/>
</dbReference>
<protein>
    <submittedName>
        <fullName evidence="4">CapA family protein</fullName>
    </submittedName>
</protein>
<feature type="compositionally biased region" description="Low complexity" evidence="2">
    <location>
        <begin position="38"/>
        <end position="53"/>
    </location>
</feature>
<dbReference type="SUPFAM" id="SSF56300">
    <property type="entry name" value="Metallo-dependent phosphatases"/>
    <property type="match status" value="1"/>
</dbReference>
<feature type="region of interest" description="Disordered" evidence="2">
    <location>
        <begin position="17"/>
        <end position="53"/>
    </location>
</feature>
<dbReference type="PANTHER" id="PTHR33393:SF13">
    <property type="entry name" value="PGA BIOSYNTHESIS PROTEIN CAPA"/>
    <property type="match status" value="1"/>
</dbReference>
<comment type="similarity">
    <text evidence="1">Belongs to the CapA family.</text>
</comment>
<dbReference type="AlphaFoldDB" id="A0A930YDQ4"/>
<organism evidence="4 5">
    <name type="scientific">Nocardioides islandensis</name>
    <dbReference type="NCBI Taxonomy" id="433663"/>
    <lineage>
        <taxon>Bacteria</taxon>
        <taxon>Bacillati</taxon>
        <taxon>Actinomycetota</taxon>
        <taxon>Actinomycetes</taxon>
        <taxon>Propionibacteriales</taxon>
        <taxon>Nocardioidaceae</taxon>
        <taxon>Nocardioides</taxon>
    </lineage>
</organism>
<dbReference type="PROSITE" id="PS51257">
    <property type="entry name" value="PROKAR_LIPOPROTEIN"/>
    <property type="match status" value="1"/>
</dbReference>
<accession>A0A930YDQ4</accession>
<dbReference type="InterPro" id="IPR029052">
    <property type="entry name" value="Metallo-depent_PP-like"/>
</dbReference>
<gene>
    <name evidence="4" type="ORF">ISU07_07750</name>
</gene>
<feature type="domain" description="Capsule synthesis protein CapA" evidence="3">
    <location>
        <begin position="153"/>
        <end position="406"/>
    </location>
</feature>
<evidence type="ECO:0000313" key="4">
    <source>
        <dbReference type="EMBL" id="MBF4763018.1"/>
    </source>
</evidence>
<dbReference type="InterPro" id="IPR019079">
    <property type="entry name" value="Capsule_synth_CapA"/>
</dbReference>
<keyword evidence="5" id="KW-1185">Reference proteome</keyword>
<evidence type="ECO:0000256" key="2">
    <source>
        <dbReference type="SAM" id="MobiDB-lite"/>
    </source>
</evidence>
<dbReference type="RefSeq" id="WP_194706209.1">
    <property type="nucleotide sequence ID" value="NZ_JADKPN010000003.1"/>
</dbReference>
<reference evidence="4" key="1">
    <citation type="submission" date="2020-11" db="EMBL/GenBank/DDBJ databases">
        <title>Nocardioides sp. nov., isolated from Soil of Cynanchum wilfordii Hemsley rhizosphere.</title>
        <authorList>
            <person name="Lee J.-S."/>
            <person name="Suh M.K."/>
            <person name="Kim J.-S."/>
        </authorList>
    </citation>
    <scope>NUCLEOTIDE SEQUENCE</scope>
    <source>
        <strain evidence="4">KCTC 19275</strain>
    </source>
</reference>
<comment type="caution">
    <text evidence="4">The sequence shown here is derived from an EMBL/GenBank/DDBJ whole genome shotgun (WGS) entry which is preliminary data.</text>
</comment>
<dbReference type="Proteomes" id="UP000640489">
    <property type="component" value="Unassembled WGS sequence"/>
</dbReference>
<dbReference type="InterPro" id="IPR052169">
    <property type="entry name" value="CW_Biosynth-Accessory"/>
</dbReference>
<evidence type="ECO:0000313" key="5">
    <source>
        <dbReference type="Proteomes" id="UP000640489"/>
    </source>
</evidence>
<dbReference type="Pfam" id="PF09587">
    <property type="entry name" value="PGA_cap"/>
    <property type="match status" value="1"/>
</dbReference>
<dbReference type="EMBL" id="JADKPN010000003">
    <property type="protein sequence ID" value="MBF4763018.1"/>
    <property type="molecule type" value="Genomic_DNA"/>
</dbReference>
<sequence length="465" mass="49137">MRAGLLLCVALLAACSTQEDGEPASTRSSPPSSPPSAPTSEASDPPSPSTTEPLVIAVNVRRPPADLTRRQAGLLLDGGVTRWSQLGLPGGRLTVTRQVPEPAGLERDTVAVVPASAVGPEVRVLSVDGVDPLRDPDDYVLRVVGPEPARVTTLTVVGDVMLGRRVGEVAADRGDPSYPLRPMQRRLRSADITVGNLEGTLSDDGPPLQGGDSFHADPRVRSGLRDAGFDALSLANNHAGDYGDRALVRTVDLLREAGLRSFGAGPDLAAARRAAVVERHGVRFGFLGFNAIGETPAAGPGQPGATRVSMPPRTGPLNRAELGRMLDDVRALADRVDVVVVMPHWGEQYTERPWAVQARVARALVGAGADLVVGGHPHWVQGASMVAGSGRSALLVNSLGNFTFDMTTPETNEGLALEATYWGEELKGVTFVPYRLGPDHAPRVVPYAAADRLFANFWRFSGLGR</sequence>
<name>A0A930YDQ4_9ACTN</name>
<dbReference type="PANTHER" id="PTHR33393">
    <property type="entry name" value="POLYGLUTAMINE SYNTHESIS ACCESSORY PROTEIN RV0574C-RELATED"/>
    <property type="match status" value="1"/>
</dbReference>
<proteinExistence type="inferred from homology"/>
<evidence type="ECO:0000256" key="1">
    <source>
        <dbReference type="ARBA" id="ARBA00005662"/>
    </source>
</evidence>
<dbReference type="SMART" id="SM00854">
    <property type="entry name" value="PGA_cap"/>
    <property type="match status" value="1"/>
</dbReference>
<dbReference type="CDD" id="cd07381">
    <property type="entry name" value="MPP_CapA"/>
    <property type="match status" value="1"/>
</dbReference>
<evidence type="ECO:0000259" key="3">
    <source>
        <dbReference type="SMART" id="SM00854"/>
    </source>
</evidence>